<reference evidence="2" key="1">
    <citation type="journal article" date="2019" name="Int. J. Syst. Evol. Microbiol.">
        <title>The Global Catalogue of Microorganisms (GCM) 10K type strain sequencing project: providing services to taxonomists for standard genome sequencing and annotation.</title>
        <authorList>
            <consortium name="The Broad Institute Genomics Platform"/>
            <consortium name="The Broad Institute Genome Sequencing Center for Infectious Disease"/>
            <person name="Wu L."/>
            <person name="Ma J."/>
        </authorList>
    </citation>
    <scope>NUCLEOTIDE SEQUENCE [LARGE SCALE GENOMIC DNA]</scope>
    <source>
        <strain evidence="2">JCM 15481</strain>
    </source>
</reference>
<accession>A0ABP5IXC1</accession>
<organism evidence="1 2">
    <name type="scientific">Streptomyces synnematoformans</name>
    <dbReference type="NCBI Taxonomy" id="415721"/>
    <lineage>
        <taxon>Bacteria</taxon>
        <taxon>Bacillati</taxon>
        <taxon>Actinomycetota</taxon>
        <taxon>Actinomycetes</taxon>
        <taxon>Kitasatosporales</taxon>
        <taxon>Streptomycetaceae</taxon>
        <taxon>Streptomyces</taxon>
    </lineage>
</organism>
<gene>
    <name evidence="1" type="ORF">GCM10009802_03830</name>
</gene>
<evidence type="ECO:0000313" key="1">
    <source>
        <dbReference type="EMBL" id="GAA2108164.1"/>
    </source>
</evidence>
<comment type="caution">
    <text evidence="1">The sequence shown here is derived from an EMBL/GenBank/DDBJ whole genome shotgun (WGS) entry which is preliminary data.</text>
</comment>
<proteinExistence type="predicted"/>
<protein>
    <recommendedName>
        <fullName evidence="3">Head-to-tail adaptor</fullName>
    </recommendedName>
</protein>
<evidence type="ECO:0000313" key="2">
    <source>
        <dbReference type="Proteomes" id="UP001500443"/>
    </source>
</evidence>
<name>A0ABP5IXC1_9ACTN</name>
<evidence type="ECO:0008006" key="3">
    <source>
        <dbReference type="Google" id="ProtNLM"/>
    </source>
</evidence>
<dbReference type="RefSeq" id="WP_344287166.1">
    <property type="nucleotide sequence ID" value="NZ_BAAAPF010000003.1"/>
</dbReference>
<dbReference type="Proteomes" id="UP001500443">
    <property type="component" value="Unassembled WGS sequence"/>
</dbReference>
<sequence length="210" mass="22545">MPALADPAELERRLGRPLTPVEAARAGALLDDASALVRAYTGQTFSRVDDDQVVLRAQQGEIRLPQRPVHDVTAVVAIGAGGAPDLPVVGWQWDGLDILRTMTDSPVINLPELWYEEDVEAYPGTYRVTYSHGDATVPADVIAVVARMALRTLTAPTVAATVTSETLGPYSYRTDGSGAGTAVVMTDDDRQMLKLAGYRPAAGMSLVRRR</sequence>
<dbReference type="EMBL" id="BAAAPF010000003">
    <property type="protein sequence ID" value="GAA2108164.1"/>
    <property type="molecule type" value="Genomic_DNA"/>
</dbReference>
<keyword evidence="2" id="KW-1185">Reference proteome</keyword>